<name>I3SPE4_MEDTR</name>
<organism evidence="1">
    <name type="scientific">Medicago truncatula</name>
    <name type="common">Barrel medic</name>
    <name type="synonym">Medicago tribuloides</name>
    <dbReference type="NCBI Taxonomy" id="3880"/>
    <lineage>
        <taxon>Eukaryota</taxon>
        <taxon>Viridiplantae</taxon>
        <taxon>Streptophyta</taxon>
        <taxon>Embryophyta</taxon>
        <taxon>Tracheophyta</taxon>
        <taxon>Spermatophyta</taxon>
        <taxon>Magnoliopsida</taxon>
        <taxon>eudicotyledons</taxon>
        <taxon>Gunneridae</taxon>
        <taxon>Pentapetalae</taxon>
        <taxon>rosids</taxon>
        <taxon>fabids</taxon>
        <taxon>Fabales</taxon>
        <taxon>Fabaceae</taxon>
        <taxon>Papilionoideae</taxon>
        <taxon>50 kb inversion clade</taxon>
        <taxon>NPAAA clade</taxon>
        <taxon>Hologalegina</taxon>
        <taxon>IRL clade</taxon>
        <taxon>Trifolieae</taxon>
        <taxon>Medicago</taxon>
    </lineage>
</organism>
<protein>
    <submittedName>
        <fullName evidence="1">Uncharacterized protein</fullName>
    </submittedName>
</protein>
<reference evidence="1" key="1">
    <citation type="submission" date="2012-05" db="EMBL/GenBank/DDBJ databases">
        <authorList>
            <person name="Krishnakumar V."/>
            <person name="Cheung F."/>
            <person name="Xiao Y."/>
            <person name="Chan A."/>
            <person name="Moskal W.A."/>
            <person name="Town C.D."/>
        </authorList>
    </citation>
    <scope>NUCLEOTIDE SEQUENCE</scope>
</reference>
<accession>I3SPE4</accession>
<dbReference type="AlphaFoldDB" id="I3SPE4"/>
<sequence length="56" mass="6365">MEGHFGSVVVSFLSPIFLFLPTLSSSLRGVYTSSICFRRSLNRFRIYLSSISDFLL</sequence>
<proteinExistence type="evidence at transcript level"/>
<evidence type="ECO:0000313" key="1">
    <source>
        <dbReference type="EMBL" id="AFK42136.1"/>
    </source>
</evidence>
<dbReference type="EMBL" id="BT142342">
    <property type="protein sequence ID" value="AFK42136.1"/>
    <property type="molecule type" value="mRNA"/>
</dbReference>